<dbReference type="PANTHER" id="PTHR11732">
    <property type="entry name" value="ALDO/KETO REDUCTASE"/>
    <property type="match status" value="1"/>
</dbReference>
<dbReference type="Gene3D" id="3.20.20.100">
    <property type="entry name" value="NADP-dependent oxidoreductase domain"/>
    <property type="match status" value="1"/>
</dbReference>
<feature type="domain" description="NADP-dependent oxidoreductase" evidence="2">
    <location>
        <begin position="35"/>
        <end position="223"/>
    </location>
</feature>
<name>A0A168JAS0_CORDF</name>
<dbReference type="CDD" id="cd19071">
    <property type="entry name" value="AKR_AKR1-5-like"/>
    <property type="match status" value="1"/>
</dbReference>
<organism evidence="3 4">
    <name type="scientific">Akanthomyces lecanii RCEF 1005</name>
    <dbReference type="NCBI Taxonomy" id="1081108"/>
    <lineage>
        <taxon>Eukaryota</taxon>
        <taxon>Fungi</taxon>
        <taxon>Dikarya</taxon>
        <taxon>Ascomycota</taxon>
        <taxon>Pezizomycotina</taxon>
        <taxon>Sordariomycetes</taxon>
        <taxon>Hypocreomycetidae</taxon>
        <taxon>Hypocreales</taxon>
        <taxon>Cordycipitaceae</taxon>
        <taxon>Akanthomyces</taxon>
        <taxon>Cordyceps confragosa</taxon>
    </lineage>
</organism>
<gene>
    <name evidence="3" type="ORF">LEL_03683</name>
</gene>
<dbReference type="Pfam" id="PF00248">
    <property type="entry name" value="Aldo_ket_red"/>
    <property type="match status" value="1"/>
</dbReference>
<evidence type="ECO:0000259" key="2">
    <source>
        <dbReference type="Pfam" id="PF00248"/>
    </source>
</evidence>
<evidence type="ECO:0000313" key="3">
    <source>
        <dbReference type="EMBL" id="OAA80197.1"/>
    </source>
</evidence>
<keyword evidence="4" id="KW-1185">Reference proteome</keyword>
<dbReference type="GO" id="GO:0016491">
    <property type="term" value="F:oxidoreductase activity"/>
    <property type="evidence" value="ECO:0007669"/>
    <property type="project" value="UniProtKB-KW"/>
</dbReference>
<protein>
    <submittedName>
        <fullName evidence="3">NADP-dependent oxidoreductase domain protein</fullName>
    </submittedName>
</protein>
<dbReference type="STRING" id="1081108.A0A168JAS0"/>
<dbReference type="AlphaFoldDB" id="A0A168JAS0"/>
<dbReference type="InterPro" id="IPR023210">
    <property type="entry name" value="NADP_OxRdtase_dom"/>
</dbReference>
<evidence type="ECO:0000256" key="1">
    <source>
        <dbReference type="ARBA" id="ARBA00023002"/>
    </source>
</evidence>
<dbReference type="OrthoDB" id="5357513at2759"/>
<dbReference type="InterPro" id="IPR020471">
    <property type="entry name" value="AKR"/>
</dbReference>
<dbReference type="Proteomes" id="UP000076881">
    <property type="component" value="Unassembled WGS sequence"/>
</dbReference>
<dbReference type="SUPFAM" id="SSF51430">
    <property type="entry name" value="NAD(P)-linked oxidoreductase"/>
    <property type="match status" value="1"/>
</dbReference>
<sequence>MAQPSIGAQASRLARDFTLNGTSRTRMPKLVYGTAWKKDATANLVYTALKTGFRGIDTAAQPKHYNEQGVAAGFKKAVSEGFVKRADIFIQTKFTPPSGQNEDAPYEFSASVADKVHQSVQSSLKNFTIDGQDAYLDSVVLHSPLDTLDDTIAAWKTLEGYHPHQIRNLGISNATLGIVEALHSRVTVKPAVVQNRFYPDTEYEAGLRAFCKEHDIKFQSFWTIGANPHLVKSQPVVDVMQGAGVDAVSAYYALVIGLEGITILDGTTKEAHMKEDLEGLERVGIWAEGDDEATWKKALGSFKQIIES</sequence>
<dbReference type="InterPro" id="IPR036812">
    <property type="entry name" value="NAD(P)_OxRdtase_dom_sf"/>
</dbReference>
<dbReference type="EMBL" id="AZHF01000002">
    <property type="protein sequence ID" value="OAA80197.1"/>
    <property type="molecule type" value="Genomic_DNA"/>
</dbReference>
<keyword evidence="1" id="KW-0560">Oxidoreductase</keyword>
<comment type="caution">
    <text evidence="3">The sequence shown here is derived from an EMBL/GenBank/DDBJ whole genome shotgun (WGS) entry which is preliminary data.</text>
</comment>
<proteinExistence type="predicted"/>
<accession>A0A168JAS0</accession>
<reference evidence="3 4" key="1">
    <citation type="journal article" date="2016" name="Genome Biol. Evol.">
        <title>Divergent and convergent evolution of fungal pathogenicity.</title>
        <authorList>
            <person name="Shang Y."/>
            <person name="Xiao G."/>
            <person name="Zheng P."/>
            <person name="Cen K."/>
            <person name="Zhan S."/>
            <person name="Wang C."/>
        </authorList>
    </citation>
    <scope>NUCLEOTIDE SEQUENCE [LARGE SCALE GENOMIC DNA]</scope>
    <source>
        <strain evidence="3 4">RCEF 1005</strain>
    </source>
</reference>
<evidence type="ECO:0000313" key="4">
    <source>
        <dbReference type="Proteomes" id="UP000076881"/>
    </source>
</evidence>